<sequence>MLRGAAGAALGVAVGSTAVAAGTGAASATPAAATITAAEPHSWMSGLPDDRTVDDLSIPGTHNSCATVGGPFDTAKCQDLSLPDLLGAGVRYLDIRCRPIDGAFAIHHGAVYQEKNFNNVLTECRDFLTANPGETVLMSVQKEHSDASAEEFAAIFNDLYMKEQGFESLLHRESDRLPALGDVRGRVVLIAREPGIGGIDRGNTGLLAVQDEYELPVAEKWARVQEHMDAAASEAGSTTRLSVNYVSTTTGETIPAPRNYAEELNPLVETRLNEEYDRGDRPVHGAVLVDFAGTVAPGLPAALYRMNEPG</sequence>
<evidence type="ECO:0000256" key="2">
    <source>
        <dbReference type="ARBA" id="ARBA00012581"/>
    </source>
</evidence>
<feature type="signal peptide" evidence="6">
    <location>
        <begin position="1"/>
        <end position="20"/>
    </location>
</feature>
<evidence type="ECO:0000256" key="1">
    <source>
        <dbReference type="ARBA" id="ARBA00001316"/>
    </source>
</evidence>
<comment type="catalytic activity">
    <reaction evidence="1">
        <text>a 1,2-diacyl-sn-glycero-3-phospho-(1D-myo-inositol) = 1D-myo-inositol 1,2-cyclic phosphate + a 1,2-diacyl-sn-glycerol</text>
        <dbReference type="Rhea" id="RHEA:17093"/>
        <dbReference type="ChEBI" id="CHEBI:17815"/>
        <dbReference type="ChEBI" id="CHEBI:57880"/>
        <dbReference type="ChEBI" id="CHEBI:58484"/>
        <dbReference type="EC" id="4.6.1.13"/>
    </reaction>
</comment>
<dbReference type="InterPro" id="IPR000909">
    <property type="entry name" value="PLipase_C_PInositol-sp_X_dom"/>
</dbReference>
<evidence type="ECO:0000259" key="7">
    <source>
        <dbReference type="SMART" id="SM00148"/>
    </source>
</evidence>
<dbReference type="CDD" id="cd08586">
    <property type="entry name" value="PI-PLCc_BcPLC_like"/>
    <property type="match status" value="1"/>
</dbReference>
<dbReference type="Proteomes" id="UP000254425">
    <property type="component" value="Chromosome"/>
</dbReference>
<gene>
    <name evidence="8" type="ORF">DVA86_08495</name>
</gene>
<protein>
    <recommendedName>
        <fullName evidence="3">1-phosphatidylinositol phosphodiesterase</fullName>
        <ecNumber evidence="2">4.6.1.13</ecNumber>
    </recommendedName>
    <alternativeName>
        <fullName evidence="4">Phosphatidylinositol diacylglycerol-lyase</fullName>
    </alternativeName>
    <alternativeName>
        <fullName evidence="5">Phosphatidylinositol-specific phospholipase C</fullName>
    </alternativeName>
</protein>
<dbReference type="AlphaFoldDB" id="A0A345XM13"/>
<dbReference type="RefSeq" id="WP_208877051.1">
    <property type="nucleotide sequence ID" value="NZ_CP031320.1"/>
</dbReference>
<name>A0A345XM13_9ACTN</name>
<keyword evidence="6" id="KW-0732">Signal</keyword>
<dbReference type="SUPFAM" id="SSF51695">
    <property type="entry name" value="PLC-like phosphodiesterases"/>
    <property type="match status" value="1"/>
</dbReference>
<evidence type="ECO:0000256" key="6">
    <source>
        <dbReference type="SAM" id="SignalP"/>
    </source>
</evidence>
<dbReference type="GO" id="GO:0004436">
    <property type="term" value="F:phosphatidylinositol diacylglycerol-lyase activity"/>
    <property type="evidence" value="ECO:0007669"/>
    <property type="project" value="UniProtKB-EC"/>
</dbReference>
<dbReference type="PROSITE" id="PS50007">
    <property type="entry name" value="PIPLC_X_DOMAIN"/>
    <property type="match status" value="1"/>
</dbReference>
<keyword evidence="9" id="KW-1185">Reference proteome</keyword>
<proteinExistence type="predicted"/>
<organism evidence="8 9">
    <name type="scientific">Streptomyces armeniacus</name>
    <dbReference type="NCBI Taxonomy" id="83291"/>
    <lineage>
        <taxon>Bacteria</taxon>
        <taxon>Bacillati</taxon>
        <taxon>Actinomycetota</taxon>
        <taxon>Actinomycetes</taxon>
        <taxon>Kitasatosporales</taxon>
        <taxon>Streptomycetaceae</taxon>
        <taxon>Streptomyces</taxon>
    </lineage>
</organism>
<dbReference type="InterPro" id="IPR017946">
    <property type="entry name" value="PLC-like_Pdiesterase_TIM-brl"/>
</dbReference>
<reference evidence="8 9" key="1">
    <citation type="submission" date="2018-07" db="EMBL/GenBank/DDBJ databases">
        <title>Draft genome of the type strain Streptomyces armeniacus ATCC 15676.</title>
        <authorList>
            <person name="Labana P."/>
            <person name="Gosse J.T."/>
            <person name="Boddy C.N."/>
        </authorList>
    </citation>
    <scope>NUCLEOTIDE SEQUENCE [LARGE SCALE GENOMIC DNA]</scope>
    <source>
        <strain evidence="8 9">ATCC 15676</strain>
    </source>
</reference>
<dbReference type="EMBL" id="CP031320">
    <property type="protein sequence ID" value="AXK32679.1"/>
    <property type="molecule type" value="Genomic_DNA"/>
</dbReference>
<evidence type="ECO:0000256" key="3">
    <source>
        <dbReference type="ARBA" id="ARBA00019758"/>
    </source>
</evidence>
<dbReference type="EC" id="4.6.1.13" evidence="2"/>
<dbReference type="SMART" id="SM00148">
    <property type="entry name" value="PLCXc"/>
    <property type="match status" value="1"/>
</dbReference>
<dbReference type="KEGG" id="sarm:DVA86_08495"/>
<evidence type="ECO:0000256" key="5">
    <source>
        <dbReference type="ARBA" id="ARBA00030782"/>
    </source>
</evidence>
<dbReference type="GO" id="GO:0008081">
    <property type="term" value="F:phosphoric diester hydrolase activity"/>
    <property type="evidence" value="ECO:0007669"/>
    <property type="project" value="InterPro"/>
</dbReference>
<dbReference type="GO" id="GO:0006629">
    <property type="term" value="P:lipid metabolic process"/>
    <property type="evidence" value="ECO:0007669"/>
    <property type="project" value="InterPro"/>
</dbReference>
<dbReference type="Gene3D" id="3.20.20.190">
    <property type="entry name" value="Phosphatidylinositol (PI) phosphodiesterase"/>
    <property type="match status" value="1"/>
</dbReference>
<evidence type="ECO:0000313" key="9">
    <source>
        <dbReference type="Proteomes" id="UP000254425"/>
    </source>
</evidence>
<dbReference type="InterPro" id="IPR051057">
    <property type="entry name" value="PI-PLC_domain"/>
</dbReference>
<dbReference type="PANTHER" id="PTHR13593:SF113">
    <property type="entry name" value="SI:DKEY-266F7.9"/>
    <property type="match status" value="1"/>
</dbReference>
<feature type="chain" id="PRO_5016741225" description="1-phosphatidylinositol phosphodiesterase" evidence="6">
    <location>
        <begin position="21"/>
        <end position="310"/>
    </location>
</feature>
<evidence type="ECO:0000313" key="8">
    <source>
        <dbReference type="EMBL" id="AXK32679.1"/>
    </source>
</evidence>
<evidence type="ECO:0000256" key="4">
    <source>
        <dbReference type="ARBA" id="ARBA00030474"/>
    </source>
</evidence>
<feature type="domain" description="Phosphatidylinositol-specific phospholipase C X" evidence="7">
    <location>
        <begin position="49"/>
        <end position="192"/>
    </location>
</feature>
<accession>A0A345XM13</accession>
<dbReference type="Pfam" id="PF00388">
    <property type="entry name" value="PI-PLC-X"/>
    <property type="match status" value="1"/>
</dbReference>
<dbReference type="PANTHER" id="PTHR13593">
    <property type="match status" value="1"/>
</dbReference>